<reference evidence="2 3" key="1">
    <citation type="submission" date="2015-07" db="EMBL/GenBank/DDBJ databases">
        <title>Whole genome sequence of Ardenticatena maritima DSM 23922.</title>
        <authorList>
            <person name="Hemp J."/>
            <person name="Ward L.M."/>
            <person name="Pace L.A."/>
            <person name="Fischer W.W."/>
        </authorList>
    </citation>
    <scope>NUCLEOTIDE SEQUENCE [LARGE SCALE GENOMIC DNA]</scope>
    <source>
        <strain evidence="2 3">110S</strain>
    </source>
</reference>
<evidence type="ECO:0000313" key="2">
    <source>
        <dbReference type="EMBL" id="KPL89359.1"/>
    </source>
</evidence>
<comment type="caution">
    <text evidence="2">The sequence shown here is derived from an EMBL/GenBank/DDBJ whole genome shotgun (WGS) entry which is preliminary data.</text>
</comment>
<feature type="compositionally biased region" description="Pro residues" evidence="1">
    <location>
        <begin position="273"/>
        <end position="290"/>
    </location>
</feature>
<name>A0A0P6YIF1_9CHLR</name>
<evidence type="ECO:0000256" key="1">
    <source>
        <dbReference type="SAM" id="MobiDB-lite"/>
    </source>
</evidence>
<proteinExistence type="predicted"/>
<feature type="region of interest" description="Disordered" evidence="1">
    <location>
        <begin position="252"/>
        <end position="312"/>
    </location>
</feature>
<accession>A0A0P6YIF1</accession>
<evidence type="ECO:0000313" key="3">
    <source>
        <dbReference type="Proteomes" id="UP000050502"/>
    </source>
</evidence>
<gene>
    <name evidence="2" type="ORF">SE16_02565</name>
</gene>
<feature type="compositionally biased region" description="Basic and acidic residues" evidence="1">
    <location>
        <begin position="291"/>
        <end position="300"/>
    </location>
</feature>
<organism evidence="2 3">
    <name type="scientific">Ardenticatena maritima</name>
    <dbReference type="NCBI Taxonomy" id="872965"/>
    <lineage>
        <taxon>Bacteria</taxon>
        <taxon>Bacillati</taxon>
        <taxon>Chloroflexota</taxon>
        <taxon>Ardenticatenia</taxon>
        <taxon>Ardenticatenales</taxon>
        <taxon>Ardenticatenaceae</taxon>
        <taxon>Ardenticatena</taxon>
    </lineage>
</organism>
<dbReference type="Proteomes" id="UP000050502">
    <property type="component" value="Unassembled WGS sequence"/>
</dbReference>
<dbReference type="RefSeq" id="WP_060687155.1">
    <property type="nucleotide sequence ID" value="NZ_LGKN01000003.1"/>
</dbReference>
<dbReference type="EMBL" id="LGKN01000003">
    <property type="protein sequence ID" value="KPL89359.1"/>
    <property type="molecule type" value="Genomic_DNA"/>
</dbReference>
<protein>
    <submittedName>
        <fullName evidence="2">Uncharacterized protein</fullName>
    </submittedName>
</protein>
<dbReference type="AlphaFoldDB" id="A0A0P6YIF1"/>
<sequence>MPSPADNHIHHLHVHNAPNDTPHVRLMLRRVLNEAVEAPPTLPPRAILLVPRLAPDEALPLHDTQHAHRWAAHVRTLLADLAARAQSPTAGRIPTNAPALILRDRAEWLALTLLIAAGLEPPPTRFPTLANARRRSPSAWLQNEPRLAPAALARLHDWRKREALLATLTPTEAETTLRAIAAAWGVPLPAKHLAAYAAPIALLECAALLAATPHQAHHAAWHSALHIWWLAHAAENEQEPTPNLAAARSTFPRTTAGSHEEAHETPAQHTSPPGTPPPTQPDTAPTPMPEHQPKEAHETPAQHAPSPGAPTTTLPICATHSAGVLFLLNLCAWLDLPHSAPIDLTLWAWVDVFARALLAPHTDEHDPIWLWLAEMDGREPGTLPGATLPPLDTFTLPPAWLDTPAALHWHADTDTLALFTADGLWLTHTPRTHAPPALQAAQLARPYGERPREHATPPPLFDTPAAWWQRLNPTLRGWLGRAMPFIRRLWDTRTDHTPPPAILQSPHLAHIYTTATHVDVIWPMDAVSLPARLAGLDASPGWLPTVGRVVTFEFR</sequence>